<dbReference type="OrthoDB" id="3358017at2759"/>
<evidence type="ECO:0000256" key="5">
    <source>
        <dbReference type="SAM" id="Phobius"/>
    </source>
</evidence>
<keyword evidence="8" id="KW-1185">Reference proteome</keyword>
<dbReference type="PANTHER" id="PTHR31465">
    <property type="entry name" value="PROTEIN RTA1-RELATED"/>
    <property type="match status" value="1"/>
</dbReference>
<feature type="transmembrane region" description="Helical" evidence="5">
    <location>
        <begin position="230"/>
        <end position="258"/>
    </location>
</feature>
<gene>
    <name evidence="7" type="ORF">sr12983</name>
</gene>
<evidence type="ECO:0000313" key="8">
    <source>
        <dbReference type="Proteomes" id="UP000008867"/>
    </source>
</evidence>
<evidence type="ECO:0000256" key="4">
    <source>
        <dbReference type="ARBA" id="ARBA00023136"/>
    </source>
</evidence>
<keyword evidence="3 5" id="KW-1133">Transmembrane helix</keyword>
<evidence type="ECO:0000256" key="1">
    <source>
        <dbReference type="ARBA" id="ARBA00004141"/>
    </source>
</evidence>
<dbReference type="eggNOG" id="ENOG502QURG">
    <property type="taxonomic scope" value="Eukaryota"/>
</dbReference>
<sequence length="365" mass="39906">MLDRAICMVLLAAVGVSADSVLPDATSFETSTKTIRATAASGSPTGILKYEPSKGGNYVVGGTYAIFSAILFFYIVRRKDRWALCLPIGCLCSAIGFFVRPSIDPFNVSLGLYILQSMFVVISPAAFLAFNYLLYGRMILAVDKEFGSSRVEAHELEGQRLTAMQKLTLIHKAGGPKTEKSRFSFIPPRIVGRIFVWSDVLTFLVQVGAGGLQASGGSDNRSMVEMGDKLFLAGVVLQGISYMLFTLLLTYATCLVIREGARTRAGEEQGSMILGLEKPVFALVAGLYCSSIFIIIRSIYRMIEFAQGYSGYLVSHEVYLFVLDAAPLLLAVGIWVLMWPSKLLESIFERRSSKDGFFTLTKASS</sequence>
<keyword evidence="4 5" id="KW-0472">Membrane</keyword>
<evidence type="ECO:0000256" key="6">
    <source>
        <dbReference type="SAM" id="SignalP"/>
    </source>
</evidence>
<feature type="chain" id="PRO_5003217015" evidence="6">
    <location>
        <begin position="19"/>
        <end position="365"/>
    </location>
</feature>
<feature type="transmembrane region" description="Helical" evidence="5">
    <location>
        <begin position="82"/>
        <end position="99"/>
    </location>
</feature>
<comment type="subcellular location">
    <subcellularLocation>
        <location evidence="1">Membrane</location>
        <topology evidence="1">Multi-pass membrane protein</topology>
    </subcellularLocation>
</comment>
<keyword evidence="2 5" id="KW-0812">Transmembrane</keyword>
<reference evidence="7 8" key="1">
    <citation type="journal article" date="2010" name="Science">
        <title>Pathogenicity determinants in smut fungi revealed by genome comparison.</title>
        <authorList>
            <person name="Schirawski J."/>
            <person name="Mannhaupt G."/>
            <person name="Muench K."/>
            <person name="Brefort T."/>
            <person name="Schipper K."/>
            <person name="Doehlemann G."/>
            <person name="Di Stasio M."/>
            <person name="Roessel N."/>
            <person name="Mendoza-Mendoza A."/>
            <person name="Pester D."/>
            <person name="Mueller O."/>
            <person name="Winterberg B."/>
            <person name="Meyer E."/>
            <person name="Ghareeb H."/>
            <person name="Wollenberg T."/>
            <person name="Muensterkoetter M."/>
            <person name="Wong P."/>
            <person name="Walter M."/>
            <person name="Stukenbrock E."/>
            <person name="Gueldener U."/>
            <person name="Kahmann R."/>
        </authorList>
    </citation>
    <scope>NUCLEOTIDE SEQUENCE [LARGE SCALE GENOMIC DNA]</scope>
    <source>
        <strain evidence="8">SRZ2</strain>
    </source>
</reference>
<feature type="transmembrane region" description="Helical" evidence="5">
    <location>
        <begin position="279"/>
        <end position="300"/>
    </location>
</feature>
<evidence type="ECO:0000256" key="3">
    <source>
        <dbReference type="ARBA" id="ARBA00022989"/>
    </source>
</evidence>
<feature type="signal peptide" evidence="6">
    <location>
        <begin position="1"/>
        <end position="18"/>
    </location>
</feature>
<dbReference type="GO" id="GO:0016020">
    <property type="term" value="C:membrane"/>
    <property type="evidence" value="ECO:0007669"/>
    <property type="project" value="UniProtKB-SubCell"/>
</dbReference>
<evidence type="ECO:0000256" key="2">
    <source>
        <dbReference type="ARBA" id="ARBA00022692"/>
    </source>
</evidence>
<dbReference type="Pfam" id="PF04479">
    <property type="entry name" value="RTA1"/>
    <property type="match status" value="2"/>
</dbReference>
<accession>E6ZYF5</accession>
<dbReference type="EMBL" id="FQ311452">
    <property type="protein sequence ID" value="CBQ72262.1"/>
    <property type="molecule type" value="Genomic_DNA"/>
</dbReference>
<dbReference type="AlphaFoldDB" id="E6ZYF5"/>
<feature type="transmembrane region" description="Helical" evidence="5">
    <location>
        <begin position="58"/>
        <end position="75"/>
    </location>
</feature>
<protein>
    <submittedName>
        <fullName evidence="7">Uncharacterized protein</fullName>
    </submittedName>
</protein>
<dbReference type="PANTHER" id="PTHR31465:SF1">
    <property type="entry name" value="PROTEIN RTA1-RELATED"/>
    <property type="match status" value="1"/>
</dbReference>
<feature type="transmembrane region" description="Helical" evidence="5">
    <location>
        <begin position="111"/>
        <end position="134"/>
    </location>
</feature>
<organism evidence="7 8">
    <name type="scientific">Sporisorium reilianum (strain SRZ2)</name>
    <name type="common">Maize head smut fungus</name>
    <dbReference type="NCBI Taxonomy" id="999809"/>
    <lineage>
        <taxon>Eukaryota</taxon>
        <taxon>Fungi</taxon>
        <taxon>Dikarya</taxon>
        <taxon>Basidiomycota</taxon>
        <taxon>Ustilaginomycotina</taxon>
        <taxon>Ustilaginomycetes</taxon>
        <taxon>Ustilaginales</taxon>
        <taxon>Ustilaginaceae</taxon>
        <taxon>Sporisorium</taxon>
    </lineage>
</organism>
<feature type="transmembrane region" description="Helical" evidence="5">
    <location>
        <begin position="320"/>
        <end position="341"/>
    </location>
</feature>
<dbReference type="InterPro" id="IPR007568">
    <property type="entry name" value="RTA1"/>
</dbReference>
<dbReference type="VEuPathDB" id="FungiDB:sr12983"/>
<proteinExistence type="predicted"/>
<evidence type="ECO:0000313" key="7">
    <source>
        <dbReference type="EMBL" id="CBQ72262.1"/>
    </source>
</evidence>
<dbReference type="HOGENOM" id="CLU_033465_3_3_1"/>
<dbReference type="Proteomes" id="UP000008867">
    <property type="component" value="Chromosome 3"/>
</dbReference>
<keyword evidence="6" id="KW-0732">Signal</keyword>
<name>E6ZYF5_SPORE</name>